<feature type="transmembrane region" description="Helical" evidence="6">
    <location>
        <begin position="108"/>
        <end position="128"/>
    </location>
</feature>
<sequence>MTKLIAFCTIFVVAVIFSIWEFRKKHVHSNSAHKHHHGIKHKHGEGFSIDLYAYTSHIRDWSSDFKVTFSVIVMILSIVLNNPYVSVVIIFAMAYITVVKGGLSITEYLSFLAIPLSFILLGTFTIAIDFSKEPIGQYNLYLGFCYVFTSLVQLKKMLFLILKVFAAVSALQMMTLSTPSSEIIAVLRKVHMPKLILELMNLIYRFIFILVDVYRQMKNSAEARQGYCDFRTSCITFGSIASNMLVVSLKKANAYYNAMEARCYDGELHFLEEKKAIKWNQLIAATAFIMFLFLLWGIM</sequence>
<dbReference type="Proteomes" id="UP000000370">
    <property type="component" value="Chromosome"/>
</dbReference>
<evidence type="ECO:0000256" key="1">
    <source>
        <dbReference type="ARBA" id="ARBA00004651"/>
    </source>
</evidence>
<organism evidence="7 8">
    <name type="scientific">Lachnoclostridium phytofermentans (strain ATCC 700394 / DSM 18823 / ISDg)</name>
    <name type="common">Clostridium phytofermentans</name>
    <dbReference type="NCBI Taxonomy" id="357809"/>
    <lineage>
        <taxon>Bacteria</taxon>
        <taxon>Bacillati</taxon>
        <taxon>Bacillota</taxon>
        <taxon>Clostridia</taxon>
        <taxon>Lachnospirales</taxon>
        <taxon>Lachnospiraceae</taxon>
    </lineage>
</organism>
<dbReference type="NCBIfam" id="TIGR02454">
    <property type="entry name" value="ECF_T_CbiQ"/>
    <property type="match status" value="1"/>
</dbReference>
<keyword evidence="3 6" id="KW-0812">Transmembrane</keyword>
<dbReference type="GO" id="GO:0006824">
    <property type="term" value="P:cobalt ion transport"/>
    <property type="evidence" value="ECO:0007669"/>
    <property type="project" value="InterPro"/>
</dbReference>
<proteinExistence type="predicted"/>
<keyword evidence="4 6" id="KW-1133">Transmembrane helix</keyword>
<dbReference type="KEGG" id="cpy:Cphy_1383"/>
<feature type="transmembrane region" description="Helical" evidence="6">
    <location>
        <begin position="195"/>
        <end position="214"/>
    </location>
</feature>
<keyword evidence="5 6" id="KW-0472">Membrane</keyword>
<dbReference type="InterPro" id="IPR012809">
    <property type="entry name" value="ECF_CbiQ"/>
</dbReference>
<dbReference type="OrthoDB" id="9815246at2"/>
<dbReference type="STRING" id="357809.Cphy_1383"/>
<gene>
    <name evidence="7" type="ordered locus">Cphy_1383</name>
</gene>
<dbReference type="AlphaFoldDB" id="A9KP96"/>
<dbReference type="PANTHER" id="PTHR43723">
    <property type="entry name" value="COBALT TRANSPORT PROTEIN CBIQ"/>
    <property type="match status" value="1"/>
</dbReference>
<evidence type="ECO:0000256" key="3">
    <source>
        <dbReference type="ARBA" id="ARBA00022692"/>
    </source>
</evidence>
<feature type="transmembrane region" description="Helical" evidence="6">
    <location>
        <begin position="69"/>
        <end position="96"/>
    </location>
</feature>
<dbReference type="CDD" id="cd16914">
    <property type="entry name" value="EcfT"/>
    <property type="match status" value="1"/>
</dbReference>
<evidence type="ECO:0000256" key="2">
    <source>
        <dbReference type="ARBA" id="ARBA00022475"/>
    </source>
</evidence>
<evidence type="ECO:0000256" key="5">
    <source>
        <dbReference type="ARBA" id="ARBA00023136"/>
    </source>
</evidence>
<dbReference type="InterPro" id="IPR052770">
    <property type="entry name" value="Cobalt_transport_CbiQ"/>
</dbReference>
<evidence type="ECO:0000256" key="6">
    <source>
        <dbReference type="SAM" id="Phobius"/>
    </source>
</evidence>
<dbReference type="InterPro" id="IPR003339">
    <property type="entry name" value="ABC/ECF_trnsptr_transmembrane"/>
</dbReference>
<dbReference type="EMBL" id="CP000885">
    <property type="protein sequence ID" value="ABX41758.1"/>
    <property type="molecule type" value="Genomic_DNA"/>
</dbReference>
<comment type="subcellular location">
    <subcellularLocation>
        <location evidence="1">Cell membrane</location>
        <topology evidence="1">Multi-pass membrane protein</topology>
    </subcellularLocation>
</comment>
<protein>
    <submittedName>
        <fullName evidence="7">Cobalt ABC transporter, inner membrane subunit CbiQ</fullName>
    </submittedName>
</protein>
<dbReference type="GO" id="GO:0043190">
    <property type="term" value="C:ATP-binding cassette (ABC) transporter complex"/>
    <property type="evidence" value="ECO:0007669"/>
    <property type="project" value="InterPro"/>
</dbReference>
<dbReference type="HOGENOM" id="CLU_056469_5_0_9"/>
<feature type="transmembrane region" description="Helical" evidence="6">
    <location>
        <begin position="157"/>
        <end position="175"/>
    </location>
</feature>
<keyword evidence="8" id="KW-1185">Reference proteome</keyword>
<evidence type="ECO:0000313" key="7">
    <source>
        <dbReference type="EMBL" id="ABX41758.1"/>
    </source>
</evidence>
<accession>A9KP96</accession>
<feature type="transmembrane region" description="Helical" evidence="6">
    <location>
        <begin position="279"/>
        <end position="298"/>
    </location>
</feature>
<dbReference type="PANTHER" id="PTHR43723:SF1">
    <property type="entry name" value="COBALT TRANSPORT PROTEIN CBIQ"/>
    <property type="match status" value="1"/>
</dbReference>
<reference evidence="8" key="1">
    <citation type="submission" date="2007-11" db="EMBL/GenBank/DDBJ databases">
        <title>Complete genome sequence of Clostridium phytofermentans ISDg.</title>
        <authorList>
            <person name="Leschine S.B."/>
            <person name="Warnick T.A."/>
            <person name="Blanchard J.L."/>
            <person name="Schnell D.J."/>
            <person name="Petit E.L."/>
            <person name="LaTouf W.G."/>
            <person name="Copeland A."/>
            <person name="Lucas S."/>
            <person name="Lapidus A."/>
            <person name="Barry K."/>
            <person name="Glavina del Rio T."/>
            <person name="Dalin E."/>
            <person name="Tice H."/>
            <person name="Pitluck S."/>
            <person name="Kiss H."/>
            <person name="Brettin T."/>
            <person name="Bruce D."/>
            <person name="Detter J.C."/>
            <person name="Han C."/>
            <person name="Kuske C."/>
            <person name="Schmutz J."/>
            <person name="Larimer F."/>
            <person name="Land M."/>
            <person name="Hauser L."/>
            <person name="Kyrpides N."/>
            <person name="Kim E.A."/>
            <person name="Richardson P."/>
        </authorList>
    </citation>
    <scope>NUCLEOTIDE SEQUENCE [LARGE SCALE GENOMIC DNA]</scope>
    <source>
        <strain evidence="8">ATCC 700394 / DSM 18823 / ISDg</strain>
    </source>
</reference>
<evidence type="ECO:0000313" key="8">
    <source>
        <dbReference type="Proteomes" id="UP000000370"/>
    </source>
</evidence>
<dbReference type="RefSeq" id="WP_012199412.1">
    <property type="nucleotide sequence ID" value="NC_010001.1"/>
</dbReference>
<name>A9KP96_LACP7</name>
<keyword evidence="2" id="KW-1003">Cell membrane</keyword>
<evidence type="ECO:0000256" key="4">
    <source>
        <dbReference type="ARBA" id="ARBA00022989"/>
    </source>
</evidence>
<feature type="transmembrane region" description="Helical" evidence="6">
    <location>
        <begin position="134"/>
        <end position="152"/>
    </location>
</feature>
<dbReference type="Pfam" id="PF02361">
    <property type="entry name" value="CbiQ"/>
    <property type="match status" value="1"/>
</dbReference>
<dbReference type="eggNOG" id="COG0619">
    <property type="taxonomic scope" value="Bacteria"/>
</dbReference>